<dbReference type="PROSITE" id="PS51419">
    <property type="entry name" value="RAB"/>
    <property type="match status" value="1"/>
</dbReference>
<dbReference type="SMART" id="SM00175">
    <property type="entry name" value="RAB"/>
    <property type="match status" value="1"/>
</dbReference>
<evidence type="ECO:0008006" key="4">
    <source>
        <dbReference type="Google" id="ProtNLM"/>
    </source>
</evidence>
<name>A0ABY6HPG5_9ARCH</name>
<dbReference type="EMBL" id="CP104013">
    <property type="protein sequence ID" value="UYP45228.1"/>
    <property type="molecule type" value="Genomic_DNA"/>
</dbReference>
<sequence>MYKKICKIVIAGDGGTGKTTLINSMKTNCFSYASKITIGVDFACFPVQIKSSPDQEITFLIYDLGGQKRFHFMHSSYIIGSKAAIILYDLNRPKTFENLEYWITILQKENPYMPILIGGAKKDLTQPTDIKYYRKKWQILFQQIENSQYIIDHIVISSKTREGIENIFQKIGQAVLQPEIILKQHNYAKFKNI</sequence>
<dbReference type="InterPro" id="IPR027417">
    <property type="entry name" value="P-loop_NTPase"/>
</dbReference>
<evidence type="ECO:0000313" key="2">
    <source>
        <dbReference type="EMBL" id="UYP45228.1"/>
    </source>
</evidence>
<dbReference type="InterPro" id="IPR005225">
    <property type="entry name" value="Small_GTP-bd"/>
</dbReference>
<protein>
    <recommendedName>
        <fullName evidence="4">GTP-binding protein</fullName>
    </recommendedName>
</protein>
<dbReference type="SMART" id="SM00174">
    <property type="entry name" value="RHO"/>
    <property type="match status" value="1"/>
</dbReference>
<gene>
    <name evidence="2" type="ORF">NEF87_001513</name>
</gene>
<dbReference type="SUPFAM" id="SSF52540">
    <property type="entry name" value="P-loop containing nucleoside triphosphate hydrolases"/>
    <property type="match status" value="1"/>
</dbReference>
<dbReference type="PRINTS" id="PR00449">
    <property type="entry name" value="RASTRNSFRMNG"/>
</dbReference>
<dbReference type="Gene3D" id="3.40.50.300">
    <property type="entry name" value="P-loop containing nucleotide triphosphate hydrolases"/>
    <property type="match status" value="1"/>
</dbReference>
<keyword evidence="1" id="KW-0547">Nucleotide-binding</keyword>
<accession>A0ABY6HPG5</accession>
<proteinExistence type="predicted"/>
<dbReference type="SMART" id="SM00176">
    <property type="entry name" value="RAN"/>
    <property type="match status" value="1"/>
</dbReference>
<dbReference type="SMART" id="SM00173">
    <property type="entry name" value="RAS"/>
    <property type="match status" value="1"/>
</dbReference>
<evidence type="ECO:0000256" key="1">
    <source>
        <dbReference type="ARBA" id="ARBA00022741"/>
    </source>
</evidence>
<dbReference type="InterPro" id="IPR001806">
    <property type="entry name" value="Small_GTPase"/>
</dbReference>
<evidence type="ECO:0000313" key="3">
    <source>
        <dbReference type="Proteomes" id="UP001208689"/>
    </source>
</evidence>
<dbReference type="NCBIfam" id="TIGR00231">
    <property type="entry name" value="small_GTP"/>
    <property type="match status" value="1"/>
</dbReference>
<organism evidence="2 3">
    <name type="scientific">Candidatus Lokiarchaeum ossiferum</name>
    <dbReference type="NCBI Taxonomy" id="2951803"/>
    <lineage>
        <taxon>Archaea</taxon>
        <taxon>Promethearchaeati</taxon>
        <taxon>Promethearchaeota</taxon>
        <taxon>Promethearchaeia</taxon>
        <taxon>Promethearchaeales</taxon>
        <taxon>Promethearchaeaceae</taxon>
        <taxon>Candidatus Lokiarchaeum</taxon>
    </lineage>
</organism>
<dbReference type="CDD" id="cd00154">
    <property type="entry name" value="Rab"/>
    <property type="match status" value="1"/>
</dbReference>
<keyword evidence="3" id="KW-1185">Reference proteome</keyword>
<dbReference type="PANTHER" id="PTHR47978">
    <property type="match status" value="1"/>
</dbReference>
<dbReference type="Proteomes" id="UP001208689">
    <property type="component" value="Chromosome"/>
</dbReference>
<dbReference type="Pfam" id="PF00071">
    <property type="entry name" value="Ras"/>
    <property type="match status" value="1"/>
</dbReference>
<reference evidence="2" key="1">
    <citation type="submission" date="2022-09" db="EMBL/GenBank/DDBJ databases">
        <title>Actin cytoskeleton and complex cell architecture in an #Asgard archaeon.</title>
        <authorList>
            <person name="Ponce Toledo R.I."/>
            <person name="Schleper C."/>
            <person name="Rodrigues Oliveira T."/>
            <person name="Wollweber F."/>
            <person name="Xu J."/>
            <person name="Rittmann S."/>
            <person name="Klingl A."/>
            <person name="Pilhofer M."/>
        </authorList>
    </citation>
    <scope>NUCLEOTIDE SEQUENCE</scope>
    <source>
        <strain evidence="2">B-35</strain>
    </source>
</reference>